<dbReference type="Pfam" id="PF14706">
    <property type="entry name" value="Tnp_DNA_bind"/>
    <property type="match status" value="1"/>
</dbReference>
<dbReference type="HOGENOM" id="CLU_045115_0_0_3"/>
<dbReference type="AlphaFoldDB" id="Q7M7G3"/>
<dbReference type="SUPFAM" id="SSF53098">
    <property type="entry name" value="Ribonuclease H-like"/>
    <property type="match status" value="1"/>
</dbReference>
<dbReference type="InterPro" id="IPR014735">
    <property type="entry name" value="Transposase_Tn5-like_N"/>
</dbReference>
<proteinExistence type="predicted"/>
<protein>
    <submittedName>
        <fullName evidence="4">Gll0371 protein</fullName>
    </submittedName>
    <submittedName>
        <fullName evidence="3">Glr0146 protein</fullName>
    </submittedName>
</protein>
<dbReference type="STRING" id="251221.gene:10757615"/>
<evidence type="ECO:0000313" key="5">
    <source>
        <dbReference type="Proteomes" id="UP000000557"/>
    </source>
</evidence>
<dbReference type="InterPro" id="IPR014737">
    <property type="entry name" value="Transposase_Tn5-like_C"/>
</dbReference>
<dbReference type="EMBL" id="BA000045">
    <property type="protein sequence ID" value="BAC88087.1"/>
    <property type="molecule type" value="Genomic_DNA"/>
</dbReference>
<dbReference type="InterPro" id="IPR038215">
    <property type="entry name" value="TN5-like_N_sf"/>
</dbReference>
<feature type="domain" description="Transposase Tn5-like N-terminal" evidence="2">
    <location>
        <begin position="6"/>
        <end position="63"/>
    </location>
</feature>
<dbReference type="RefSeq" id="WP_011140150.1">
    <property type="nucleotide sequence ID" value="NC_005125.1"/>
</dbReference>
<dbReference type="PANTHER" id="PTHR37319">
    <property type="entry name" value="TRANSPOSASE"/>
    <property type="match status" value="1"/>
</dbReference>
<dbReference type="Proteomes" id="UP000000557">
    <property type="component" value="Chromosome"/>
</dbReference>
<dbReference type="Gene3D" id="3.90.350.10">
    <property type="entry name" value="Transposase Inhibitor Protein From Tn5, Chain A, domain 1"/>
    <property type="match status" value="1"/>
</dbReference>
<dbReference type="PANTHER" id="PTHR37319:SF1">
    <property type="entry name" value="TRANSPOSASE TN5 DIMERISATION DOMAIN-CONTAINING PROTEIN"/>
    <property type="match status" value="1"/>
</dbReference>
<dbReference type="EMBL" id="BA000045">
    <property type="protein sequence ID" value="BAC88312.1"/>
    <property type="molecule type" value="Genomic_DNA"/>
</dbReference>
<dbReference type="NCBIfam" id="NF033590">
    <property type="entry name" value="transpos_IS4_3"/>
    <property type="match status" value="1"/>
</dbReference>
<dbReference type="InterPro" id="IPR054836">
    <property type="entry name" value="Tn5_transposase"/>
</dbReference>
<accession>Q7M7G3</accession>
<dbReference type="Pfam" id="PF02281">
    <property type="entry name" value="Dimer_Tnp_Tn5"/>
    <property type="match status" value="1"/>
</dbReference>
<evidence type="ECO:0000259" key="2">
    <source>
        <dbReference type="Pfam" id="PF14706"/>
    </source>
</evidence>
<dbReference type="Gene3D" id="1.10.740.10">
    <property type="entry name" value="Transferase Inhibitor Protein From Tn5, Chain"/>
    <property type="match status" value="1"/>
</dbReference>
<dbReference type="KEGG" id="gvi:gll0371"/>
<evidence type="ECO:0000313" key="4">
    <source>
        <dbReference type="EMBL" id="BAC88312.1"/>
    </source>
</evidence>
<reference evidence="3 5" key="1">
    <citation type="journal article" date="2003" name="DNA Res.">
        <title>Complete genome structure of Gloeobacter violaceus PCC 7421, a cyanobacterium that lacks thylakoids.</title>
        <authorList>
            <person name="Nakamura Y."/>
            <person name="Kaneko T."/>
            <person name="Sato S."/>
            <person name="Mimuro M."/>
            <person name="Miyashita H."/>
            <person name="Tsuchiya T."/>
            <person name="Sasamoto S."/>
            <person name="Watanabe A."/>
            <person name="Kawashima K."/>
            <person name="Kishida Y."/>
            <person name="Kiyokawa C."/>
            <person name="Kohara M."/>
            <person name="Matsumoto M."/>
            <person name="Matsuno A."/>
            <person name="Nakazaki N."/>
            <person name="Shimpo S."/>
            <person name="Takeuchi C."/>
            <person name="Yamada M."/>
            <person name="Tabata S."/>
        </authorList>
    </citation>
    <scope>NUCLEOTIDE SEQUENCE [LARGE SCALE GENOMIC DNA]</scope>
    <source>
        <strain evidence="5">ATCC 29082 / PCC 7421</strain>
        <strain evidence="3">PCC 7421</strain>
    </source>
</reference>
<organism evidence="3 5">
    <name type="scientific">Gloeobacter violaceus (strain ATCC 29082 / PCC 7421)</name>
    <dbReference type="NCBI Taxonomy" id="251221"/>
    <lineage>
        <taxon>Bacteria</taxon>
        <taxon>Bacillati</taxon>
        <taxon>Cyanobacteriota</taxon>
        <taxon>Cyanophyceae</taxon>
        <taxon>Gloeobacterales</taxon>
        <taxon>Gloeobacteraceae</taxon>
        <taxon>Gloeobacter</taxon>
    </lineage>
</organism>
<dbReference type="PATRIC" id="fig|251221.4.peg.147"/>
<dbReference type="Gene3D" id="1.10.246.40">
    <property type="entry name" value="Tn5 transposase, domain 1"/>
    <property type="match status" value="1"/>
</dbReference>
<evidence type="ECO:0000259" key="1">
    <source>
        <dbReference type="Pfam" id="PF02281"/>
    </source>
</evidence>
<keyword evidence="5" id="KW-1185">Reference proteome</keyword>
<reference evidence="3" key="2">
    <citation type="journal article" date="2003" name="DNA Res.">
        <title>Complete genome structure of Gloeobacter violaceus PCC 7421, a cyanobacterium that lacks thylakoids (supplement).</title>
        <authorList>
            <person name="Nakamura Y."/>
            <person name="Kaneko T."/>
            <person name="Sato S."/>
            <person name="Mimuro M."/>
            <person name="Miyashita H."/>
            <person name="Tsuchiya T."/>
            <person name="Sasamoto S."/>
            <person name="Watanabe A."/>
            <person name="Kawashima K."/>
            <person name="Kishida Y."/>
            <person name="Kiyokawa C."/>
            <person name="Kohara M."/>
            <person name="Matsumoto M."/>
            <person name="Matsuno A."/>
            <person name="Nakazaki N."/>
            <person name="Shimpo S."/>
            <person name="Takeuchi C."/>
            <person name="Yamada M."/>
            <person name="Tabata S."/>
        </authorList>
    </citation>
    <scope>NUCLEOTIDE SEQUENCE</scope>
    <source>
        <strain evidence="3">PCC 7421</strain>
    </source>
</reference>
<dbReference type="InterPro" id="IPR012337">
    <property type="entry name" value="RNaseH-like_sf"/>
</dbReference>
<dbReference type="KEGG" id="gvi:glr0146"/>
<dbReference type="OrthoDB" id="139608at2"/>
<gene>
    <name evidence="4" type="ordered locus">gll0371</name>
    <name evidence="3" type="ordered locus">glr0146</name>
</gene>
<sequence length="467" mass="52242">MPTIDPWTEHELQHLDLGDARRHTRLKQLLSSLARQPHASLPQACEDAAALKAAYRFLDNPQCHPADIRQAHASATAGRLAALPLVLLIQDTTELNFTAHPHTTGLGHLSKPESQGLLVHSLLAVRPDAVALGLCWQKVWTRAAQVEHLAARRQKRPQQHKESQRWLDGLAAAKGYVPPGGEAVLIGDRESDMFGLFAAPRPPQLHLLVRAARQRRLATPKTLLFEVFAGASAQGHYRCDLARRPGRAARQARLQVYWQAVQLQPGRNDQTHKGQPPVSVWVVRAWEVDPPAGEEGIDWWLLSSQPVTTLEQALACVHRYTLRWLIERYHYILKSGCAVEQLQLETAQRLERALAVYCIVAWRLLQLTYQSRSEPELPCTVALAQHEWQALYCRMTQSRQLPEEAPSLRQAVRWIAQLGGFVGRKGDGEPGVKTLWRGWQRLEDLAAGWLIARSAMAGDGNEDVGNG</sequence>
<dbReference type="InterPro" id="IPR047768">
    <property type="entry name" value="Tn5p-like"/>
</dbReference>
<evidence type="ECO:0000313" key="3">
    <source>
        <dbReference type="EMBL" id="BAC88087.1"/>
    </source>
</evidence>
<dbReference type="InParanoid" id="Q7M7G3"/>
<dbReference type="eggNOG" id="COG3385">
    <property type="taxonomic scope" value="Bacteria"/>
</dbReference>
<name>Q7M7G3_GLOVI</name>
<dbReference type="EnsemblBacteria" id="BAC88087">
    <property type="protein sequence ID" value="BAC88087"/>
    <property type="gene ID" value="BAC88087"/>
</dbReference>
<dbReference type="InterPro" id="IPR003201">
    <property type="entry name" value="Transposase_Tn5"/>
</dbReference>
<dbReference type="EnsemblBacteria" id="BAC88312">
    <property type="protein sequence ID" value="BAC88312"/>
    <property type="gene ID" value="BAC88312"/>
</dbReference>
<feature type="domain" description="Transposase Tn5 dimerisation" evidence="1">
    <location>
        <begin position="359"/>
        <end position="454"/>
    </location>
</feature>